<sequence>MVEVCERMQLFHYHFWTDKVESMEQFYRSHGFRIALRMGKEDGEMYRYNPPLEWDDFRHRPIQFRIIEVIRGQVNVTFGAGTRDRFDHLGLLVDGKELDHILIRAQQTGMRVNKSEARTFVQTPWGIRIELQQRRDVVDDEREGVIKEAVLRLPFSTDPRMLEEWFEAEVLEETKGGITIHRDGWCLRITEGDKPRLDTVYLKSVDPFEAVDPLGVRLIGMGR</sequence>
<name>A0ABV8JFM8_9BACL</name>
<dbReference type="InterPro" id="IPR029068">
    <property type="entry name" value="Glyas_Bleomycin-R_OHBP_Dase"/>
</dbReference>
<dbReference type="Proteomes" id="UP001595843">
    <property type="component" value="Unassembled WGS sequence"/>
</dbReference>
<protein>
    <recommendedName>
        <fullName evidence="3">VOC domain-containing protein</fullName>
    </recommendedName>
</protein>
<evidence type="ECO:0000313" key="2">
    <source>
        <dbReference type="Proteomes" id="UP001595843"/>
    </source>
</evidence>
<accession>A0ABV8JFM8</accession>
<reference evidence="2" key="1">
    <citation type="journal article" date="2019" name="Int. J. Syst. Evol. Microbiol.">
        <title>The Global Catalogue of Microorganisms (GCM) 10K type strain sequencing project: providing services to taxonomists for standard genome sequencing and annotation.</title>
        <authorList>
            <consortium name="The Broad Institute Genomics Platform"/>
            <consortium name="The Broad Institute Genome Sequencing Center for Infectious Disease"/>
            <person name="Wu L."/>
            <person name="Ma J."/>
        </authorList>
    </citation>
    <scope>NUCLEOTIDE SEQUENCE [LARGE SCALE GENOMIC DNA]</scope>
    <source>
        <strain evidence="2">IBRC-M 10813</strain>
    </source>
</reference>
<gene>
    <name evidence="1" type="ORF">ACFOUO_02265</name>
</gene>
<evidence type="ECO:0008006" key="3">
    <source>
        <dbReference type="Google" id="ProtNLM"/>
    </source>
</evidence>
<proteinExistence type="predicted"/>
<keyword evidence="2" id="KW-1185">Reference proteome</keyword>
<dbReference type="EMBL" id="JBHSAP010000007">
    <property type="protein sequence ID" value="MFC4075627.1"/>
    <property type="molecule type" value="Genomic_DNA"/>
</dbReference>
<evidence type="ECO:0000313" key="1">
    <source>
        <dbReference type="EMBL" id="MFC4075627.1"/>
    </source>
</evidence>
<comment type="caution">
    <text evidence="1">The sequence shown here is derived from an EMBL/GenBank/DDBJ whole genome shotgun (WGS) entry which is preliminary data.</text>
</comment>
<dbReference type="SUPFAM" id="SSF54593">
    <property type="entry name" value="Glyoxalase/Bleomycin resistance protein/Dihydroxybiphenyl dioxygenase"/>
    <property type="match status" value="1"/>
</dbReference>
<dbReference type="Gene3D" id="3.10.180.10">
    <property type="entry name" value="2,3-Dihydroxybiphenyl 1,2-Dioxygenase, domain 1"/>
    <property type="match status" value="1"/>
</dbReference>
<organism evidence="1 2">
    <name type="scientific">Salinithrix halophila</name>
    <dbReference type="NCBI Taxonomy" id="1485204"/>
    <lineage>
        <taxon>Bacteria</taxon>
        <taxon>Bacillati</taxon>
        <taxon>Bacillota</taxon>
        <taxon>Bacilli</taxon>
        <taxon>Bacillales</taxon>
        <taxon>Thermoactinomycetaceae</taxon>
        <taxon>Salinithrix</taxon>
    </lineage>
</organism>